<gene>
    <name evidence="4" type="ORF">GC096_11440</name>
</gene>
<dbReference type="SUPFAM" id="SSF53649">
    <property type="entry name" value="Alkaline phosphatase-like"/>
    <property type="match status" value="1"/>
</dbReference>
<reference evidence="4 5" key="1">
    <citation type="submission" date="2019-10" db="EMBL/GenBank/DDBJ databases">
        <title>Description of Paenibacillus humi sp. nov.</title>
        <authorList>
            <person name="Carlier A."/>
            <person name="Qi S."/>
        </authorList>
    </citation>
    <scope>NUCLEOTIDE SEQUENCE [LARGE SCALE GENOMIC DNA]</scope>
    <source>
        <strain evidence="4 5">LMG 31461</strain>
    </source>
</reference>
<evidence type="ECO:0000259" key="3">
    <source>
        <dbReference type="Pfam" id="PF00884"/>
    </source>
</evidence>
<dbReference type="EMBL" id="WHNY01000036">
    <property type="protein sequence ID" value="NOU64643.1"/>
    <property type="molecule type" value="Genomic_DNA"/>
</dbReference>
<keyword evidence="5" id="KW-1185">Reference proteome</keyword>
<dbReference type="InterPro" id="IPR017850">
    <property type="entry name" value="Alkaline_phosphatase_core_sf"/>
</dbReference>
<dbReference type="PANTHER" id="PTHR45953">
    <property type="entry name" value="IDURONATE 2-SULFATASE"/>
    <property type="match status" value="1"/>
</dbReference>
<keyword evidence="1" id="KW-0479">Metal-binding</keyword>
<dbReference type="Proteomes" id="UP000653578">
    <property type="component" value="Unassembled WGS sequence"/>
</dbReference>
<evidence type="ECO:0000313" key="5">
    <source>
        <dbReference type="Proteomes" id="UP000653578"/>
    </source>
</evidence>
<proteinExistence type="predicted"/>
<keyword evidence="2" id="KW-0378">Hydrolase</keyword>
<organism evidence="4 5">
    <name type="scientific">Paenibacillus plantarum</name>
    <dbReference type="NCBI Taxonomy" id="2654975"/>
    <lineage>
        <taxon>Bacteria</taxon>
        <taxon>Bacillati</taxon>
        <taxon>Bacillota</taxon>
        <taxon>Bacilli</taxon>
        <taxon>Bacillales</taxon>
        <taxon>Paenibacillaceae</taxon>
        <taxon>Paenibacillus</taxon>
    </lineage>
</organism>
<name>A0ABX1X9D9_9BACL</name>
<dbReference type="PANTHER" id="PTHR45953:SF1">
    <property type="entry name" value="IDURONATE 2-SULFATASE"/>
    <property type="match status" value="1"/>
</dbReference>
<accession>A0ABX1X9D9</accession>
<evidence type="ECO:0000313" key="4">
    <source>
        <dbReference type="EMBL" id="NOU64643.1"/>
    </source>
</evidence>
<comment type="caution">
    <text evidence="4">The sequence shown here is derived from an EMBL/GenBank/DDBJ whole genome shotgun (WGS) entry which is preliminary data.</text>
</comment>
<dbReference type="Pfam" id="PF00884">
    <property type="entry name" value="Sulfatase"/>
    <property type="match status" value="1"/>
</dbReference>
<dbReference type="InterPro" id="IPR000917">
    <property type="entry name" value="Sulfatase_N"/>
</dbReference>
<dbReference type="Gene3D" id="3.40.720.10">
    <property type="entry name" value="Alkaline Phosphatase, subunit A"/>
    <property type="match status" value="1"/>
</dbReference>
<protein>
    <submittedName>
        <fullName evidence="4">Sulfatase-like hydrolase/transferase</fullName>
    </submittedName>
</protein>
<feature type="domain" description="Sulfatase N-terminal" evidence="3">
    <location>
        <begin position="4"/>
        <end position="328"/>
    </location>
</feature>
<sequence length="483" mass="56779">MKAIMLMFDTLNRHMLPPYGSDWVHAPNFARLAEKTVVFDQAYVGSMPCMPARREIHTGRYNFLHRSWGPIEPFDDSMPELLKKNGVYSHLVTDHQHYWEDGGGTYHTRYSSYELIRGQEGDPWKGEVADPQMAAMKQMNPLIRQDWVNRKYIREEQDFPQAQTMEKGLEFIRTNHRDDRWFVQIETFDPHEPFYAPQKYRDLYPHKYEGKHFDWPPYGPVNETKEEIEHVRFEYAALVSMCDHYLGKVLDTMDELDLWKDTMLIVNTDHGYLLGEHDWWAKTIMPFYNEIAHMPLFIWDPRSGKCNERRNSLVQTIDLAPTLLEFFGLDIPEDMHGKVLKETIASDLRVREVALYGLHGAHVNVTDGRYVYMRAPVSKDNTPLYNYTLMPTHMRSRFSLKELQEISLQKPFSFTKGIQTLKVKAAGYSHFHSLGTLLFDVTEDPFQKHPIQDQHIETNMIRMLKQLMEANEAPPEQYVRLGI</sequence>
<dbReference type="CDD" id="cd16148">
    <property type="entry name" value="sulfatase_like"/>
    <property type="match status" value="1"/>
</dbReference>
<evidence type="ECO:0000256" key="2">
    <source>
        <dbReference type="ARBA" id="ARBA00022801"/>
    </source>
</evidence>
<evidence type="ECO:0000256" key="1">
    <source>
        <dbReference type="ARBA" id="ARBA00022723"/>
    </source>
</evidence>
<dbReference type="RefSeq" id="WP_171630364.1">
    <property type="nucleotide sequence ID" value="NZ_WHNY01000036.1"/>
</dbReference>